<dbReference type="RefSeq" id="WP_115476336.1">
    <property type="nucleotide sequence ID" value="NZ_QRBF01000001.1"/>
</dbReference>
<organism evidence="2 3">
    <name type="scientific">Dyella psychrodurans</name>
    <dbReference type="NCBI Taxonomy" id="1927960"/>
    <lineage>
        <taxon>Bacteria</taxon>
        <taxon>Pseudomonadati</taxon>
        <taxon>Pseudomonadota</taxon>
        <taxon>Gammaproteobacteria</taxon>
        <taxon>Lysobacterales</taxon>
        <taxon>Rhodanobacteraceae</taxon>
        <taxon>Dyella</taxon>
    </lineage>
</organism>
<reference evidence="2 3" key="1">
    <citation type="submission" date="2018-07" db="EMBL/GenBank/DDBJ databases">
        <title>Dyella monticola sp. nov. and Dyella psychrodurans sp. nov. isolated from monsoon evergreen broad-leaved forest soil of Dinghu Mountain, China.</title>
        <authorList>
            <person name="Gao Z."/>
            <person name="Qiu L."/>
        </authorList>
    </citation>
    <scope>NUCLEOTIDE SEQUENCE [LARGE SCALE GENOMIC DNA]</scope>
    <source>
        <strain evidence="2 3">4MSK11</strain>
    </source>
</reference>
<keyword evidence="3" id="KW-1185">Reference proteome</keyword>
<protein>
    <recommendedName>
        <fullName evidence="4">DUF1440 domain-containing protein</fullName>
    </recommendedName>
</protein>
<accession>A0A370XCZ6</accession>
<evidence type="ECO:0000313" key="3">
    <source>
        <dbReference type="Proteomes" id="UP000255334"/>
    </source>
</evidence>
<dbReference type="Proteomes" id="UP000255334">
    <property type="component" value="Unassembled WGS sequence"/>
</dbReference>
<feature type="transmembrane region" description="Helical" evidence="1">
    <location>
        <begin position="145"/>
        <end position="166"/>
    </location>
</feature>
<dbReference type="AlphaFoldDB" id="A0A370XCZ6"/>
<comment type="caution">
    <text evidence="2">The sequence shown here is derived from an EMBL/GenBank/DDBJ whole genome shotgun (WGS) entry which is preliminary data.</text>
</comment>
<keyword evidence="1" id="KW-0812">Transmembrane</keyword>
<sequence length="177" mass="19663">MREAKGKTMLKRSINTQAWLLAGIVAIAINTVMLNLAALWRLDTGNGVLLRLIRPWTAPLLDRTGLAHAWMTTGLPGTQSHAFMTGFHIFIGMLMAWAYAYGERLVQWKPWVKGLVYALLVYAANALVVFPLLGEGIAGSRILSGIGQTYFAFAHTCFFLVLALCYDRLAHRGRRLT</sequence>
<keyword evidence="1" id="KW-1133">Transmembrane helix</keyword>
<feature type="transmembrane region" description="Helical" evidence="1">
    <location>
        <begin position="81"/>
        <end position="102"/>
    </location>
</feature>
<dbReference type="OrthoDB" id="9134658at2"/>
<feature type="transmembrane region" description="Helical" evidence="1">
    <location>
        <begin position="20"/>
        <end position="40"/>
    </location>
</feature>
<evidence type="ECO:0000313" key="2">
    <source>
        <dbReference type="EMBL" id="RDS86085.1"/>
    </source>
</evidence>
<proteinExistence type="predicted"/>
<evidence type="ECO:0008006" key="4">
    <source>
        <dbReference type="Google" id="ProtNLM"/>
    </source>
</evidence>
<name>A0A370XCZ6_9GAMM</name>
<gene>
    <name evidence="2" type="ORF">DWU99_02095</name>
</gene>
<feature type="transmembrane region" description="Helical" evidence="1">
    <location>
        <begin position="114"/>
        <end position="133"/>
    </location>
</feature>
<keyword evidence="1" id="KW-0472">Membrane</keyword>
<evidence type="ECO:0000256" key="1">
    <source>
        <dbReference type="SAM" id="Phobius"/>
    </source>
</evidence>
<dbReference type="EMBL" id="QRBF01000001">
    <property type="protein sequence ID" value="RDS86085.1"/>
    <property type="molecule type" value="Genomic_DNA"/>
</dbReference>